<keyword evidence="6" id="KW-1185">Reference proteome</keyword>
<dbReference type="PROSITE" id="PS51355">
    <property type="entry name" value="GLUTATHIONE_PEROXID_3"/>
    <property type="match status" value="1"/>
</dbReference>
<comment type="caution">
    <text evidence="5">The sequence shown here is derived from an EMBL/GenBank/DDBJ whole genome shotgun (WGS) entry which is preliminary data.</text>
</comment>
<keyword evidence="2 4" id="KW-0575">Peroxidase</keyword>
<dbReference type="PIRSF" id="PIRSF000303">
    <property type="entry name" value="Glutathion_perox"/>
    <property type="match status" value="1"/>
</dbReference>
<dbReference type="EMBL" id="BAAAOF010000001">
    <property type="protein sequence ID" value="GAA1912556.1"/>
    <property type="molecule type" value="Genomic_DNA"/>
</dbReference>
<evidence type="ECO:0000256" key="4">
    <source>
        <dbReference type="RuleBase" id="RU000499"/>
    </source>
</evidence>
<protein>
    <recommendedName>
        <fullName evidence="4">Glutathione peroxidase</fullName>
    </recommendedName>
</protein>
<proteinExistence type="inferred from homology"/>
<dbReference type="CDD" id="cd00340">
    <property type="entry name" value="GSH_Peroxidase"/>
    <property type="match status" value="1"/>
</dbReference>
<dbReference type="Pfam" id="PF00255">
    <property type="entry name" value="GSHPx"/>
    <property type="match status" value="1"/>
</dbReference>
<evidence type="ECO:0000313" key="5">
    <source>
        <dbReference type="EMBL" id="GAA1912556.1"/>
    </source>
</evidence>
<dbReference type="PANTHER" id="PTHR11592">
    <property type="entry name" value="GLUTATHIONE PEROXIDASE"/>
    <property type="match status" value="1"/>
</dbReference>
<reference evidence="5 6" key="1">
    <citation type="journal article" date="2019" name="Int. J. Syst. Evol. Microbiol.">
        <title>The Global Catalogue of Microorganisms (GCM) 10K type strain sequencing project: providing services to taxonomists for standard genome sequencing and annotation.</title>
        <authorList>
            <consortium name="The Broad Institute Genomics Platform"/>
            <consortium name="The Broad Institute Genome Sequencing Center for Infectious Disease"/>
            <person name="Wu L."/>
            <person name="Ma J."/>
        </authorList>
    </citation>
    <scope>NUCLEOTIDE SEQUENCE [LARGE SCALE GENOMIC DNA]</scope>
    <source>
        <strain evidence="5 6">JCM 14900</strain>
    </source>
</reference>
<dbReference type="PROSITE" id="PS00763">
    <property type="entry name" value="GLUTATHIONE_PEROXID_2"/>
    <property type="match status" value="1"/>
</dbReference>
<evidence type="ECO:0000256" key="1">
    <source>
        <dbReference type="ARBA" id="ARBA00006926"/>
    </source>
</evidence>
<dbReference type="GO" id="GO:0004601">
    <property type="term" value="F:peroxidase activity"/>
    <property type="evidence" value="ECO:0007669"/>
    <property type="project" value="UniProtKB-KW"/>
</dbReference>
<dbReference type="RefSeq" id="WP_248149689.1">
    <property type="nucleotide sequence ID" value="NZ_BAAAOF010000001.1"/>
</dbReference>
<dbReference type="Gene3D" id="3.40.30.10">
    <property type="entry name" value="Glutaredoxin"/>
    <property type="match status" value="1"/>
</dbReference>
<keyword evidence="3 4" id="KW-0560">Oxidoreductase</keyword>
<dbReference type="SUPFAM" id="SSF52833">
    <property type="entry name" value="Thioredoxin-like"/>
    <property type="match status" value="1"/>
</dbReference>
<name>A0ABN2P8N4_9MICO</name>
<dbReference type="InterPro" id="IPR036249">
    <property type="entry name" value="Thioredoxin-like_sf"/>
</dbReference>
<dbReference type="PANTHER" id="PTHR11592:SF40">
    <property type="entry name" value="THIOREDOXIN_GLUTATHIONE PEROXIDASE BTUE"/>
    <property type="match status" value="1"/>
</dbReference>
<evidence type="ECO:0000256" key="3">
    <source>
        <dbReference type="ARBA" id="ARBA00023002"/>
    </source>
</evidence>
<comment type="similarity">
    <text evidence="1 4">Belongs to the glutathione peroxidase family.</text>
</comment>
<organism evidence="5 6">
    <name type="scientific">Microbacterium aoyamense</name>
    <dbReference type="NCBI Taxonomy" id="344166"/>
    <lineage>
        <taxon>Bacteria</taxon>
        <taxon>Bacillati</taxon>
        <taxon>Actinomycetota</taxon>
        <taxon>Actinomycetes</taxon>
        <taxon>Micrococcales</taxon>
        <taxon>Microbacteriaceae</taxon>
        <taxon>Microbacterium</taxon>
    </lineage>
</organism>
<sequence>MTEATTTDVREIPFQTADGGTTTLSDLGDKVFLVVNLASKCGLTPQYEQLEQLQKAYAERGFSVVGFPSNQFLQEPGSTEEILDYCATTWGVSFPVFDKVKVNGRNAAPLYKELKDSADETGRVTWNFEKFVVLPDGTVRRFSPKTKPDDPSIVSVIEANLPG</sequence>
<evidence type="ECO:0000256" key="2">
    <source>
        <dbReference type="ARBA" id="ARBA00022559"/>
    </source>
</evidence>
<dbReference type="Proteomes" id="UP001501343">
    <property type="component" value="Unassembled WGS sequence"/>
</dbReference>
<gene>
    <name evidence="5" type="ORF">GCM10009775_01420</name>
</gene>
<evidence type="ECO:0000313" key="6">
    <source>
        <dbReference type="Proteomes" id="UP001501343"/>
    </source>
</evidence>
<accession>A0ABN2P8N4</accession>
<dbReference type="InterPro" id="IPR000889">
    <property type="entry name" value="Glutathione_peroxidase"/>
</dbReference>
<dbReference type="InterPro" id="IPR029760">
    <property type="entry name" value="GPX_CS"/>
</dbReference>
<dbReference type="PRINTS" id="PR01011">
    <property type="entry name" value="GLUTPROXDASE"/>
</dbReference>